<evidence type="ECO:0000256" key="3">
    <source>
        <dbReference type="ARBA" id="ARBA00022989"/>
    </source>
</evidence>
<comment type="subcellular location">
    <subcellularLocation>
        <location evidence="1">Membrane</location>
        <topology evidence="1">Multi-pass membrane protein</topology>
    </subcellularLocation>
</comment>
<dbReference type="PANTHER" id="PTHR37422:SF13">
    <property type="entry name" value="LIPOPOLYSACCHARIDE BIOSYNTHESIS PROTEIN PA4999-RELATED"/>
    <property type="match status" value="1"/>
</dbReference>
<dbReference type="GO" id="GO:0016020">
    <property type="term" value="C:membrane"/>
    <property type="evidence" value="ECO:0007669"/>
    <property type="project" value="UniProtKB-SubCell"/>
</dbReference>
<name>A0A0P8YZQ4_9CLOT</name>
<dbReference type="OrthoDB" id="9806320at2"/>
<dbReference type="InterPro" id="IPR007016">
    <property type="entry name" value="O-antigen_ligase-rel_domated"/>
</dbReference>
<feature type="transmembrane region" description="Helical" evidence="5">
    <location>
        <begin position="12"/>
        <end position="31"/>
    </location>
</feature>
<dbReference type="Proteomes" id="UP000050326">
    <property type="component" value="Unassembled WGS sequence"/>
</dbReference>
<evidence type="ECO:0000256" key="5">
    <source>
        <dbReference type="SAM" id="Phobius"/>
    </source>
</evidence>
<protein>
    <submittedName>
        <fullName evidence="7">O-antigen ligase</fullName>
    </submittedName>
</protein>
<dbReference type="STRING" id="36849.OXPF_10620"/>
<proteinExistence type="predicted"/>
<gene>
    <name evidence="7" type="ORF">OXPF_10620</name>
</gene>
<organism evidence="7 8">
    <name type="scientific">Oxobacter pfennigii</name>
    <dbReference type="NCBI Taxonomy" id="36849"/>
    <lineage>
        <taxon>Bacteria</taxon>
        <taxon>Bacillati</taxon>
        <taxon>Bacillota</taxon>
        <taxon>Clostridia</taxon>
        <taxon>Eubacteriales</taxon>
        <taxon>Clostridiaceae</taxon>
        <taxon>Oxobacter</taxon>
    </lineage>
</organism>
<feature type="transmembrane region" description="Helical" evidence="5">
    <location>
        <begin position="140"/>
        <end position="157"/>
    </location>
</feature>
<evidence type="ECO:0000256" key="1">
    <source>
        <dbReference type="ARBA" id="ARBA00004141"/>
    </source>
</evidence>
<feature type="transmembrane region" description="Helical" evidence="5">
    <location>
        <begin position="264"/>
        <end position="280"/>
    </location>
</feature>
<evidence type="ECO:0000313" key="8">
    <source>
        <dbReference type="Proteomes" id="UP000050326"/>
    </source>
</evidence>
<evidence type="ECO:0000256" key="2">
    <source>
        <dbReference type="ARBA" id="ARBA00022692"/>
    </source>
</evidence>
<dbReference type="Pfam" id="PF04932">
    <property type="entry name" value="Wzy_C"/>
    <property type="match status" value="1"/>
</dbReference>
<accession>A0A0P8YZQ4</accession>
<comment type="caution">
    <text evidence="7">The sequence shown here is derived from an EMBL/GenBank/DDBJ whole genome shotgun (WGS) entry which is preliminary data.</text>
</comment>
<evidence type="ECO:0000313" key="7">
    <source>
        <dbReference type="EMBL" id="KPU45367.1"/>
    </source>
</evidence>
<keyword evidence="3 5" id="KW-1133">Transmembrane helix</keyword>
<keyword evidence="8" id="KW-1185">Reference proteome</keyword>
<feature type="transmembrane region" description="Helical" evidence="5">
    <location>
        <begin position="86"/>
        <end position="105"/>
    </location>
</feature>
<dbReference type="AlphaFoldDB" id="A0A0P8YZQ4"/>
<keyword evidence="4 5" id="KW-0472">Membrane</keyword>
<feature type="transmembrane region" description="Helical" evidence="5">
    <location>
        <begin position="117"/>
        <end position="134"/>
    </location>
</feature>
<feature type="transmembrane region" description="Helical" evidence="5">
    <location>
        <begin position="285"/>
        <end position="302"/>
    </location>
</feature>
<feature type="transmembrane region" description="Helical" evidence="5">
    <location>
        <begin position="169"/>
        <end position="195"/>
    </location>
</feature>
<sequence>MNTIAGLGLKKKVSVLALIILITTLTGIYIARDYQKGLILVFWICVIACMFGYFIRNLLNADKLFYLFLFVIPYMNILGFSLKYVLPLGICIMVFFIVMLTKGKITVKGMIETQNGRLLVMYVLLNFALLPFSIDLRTSMTYIISFPIIIFLWDWVIENFNTEKSIENIFEVINFIGLFYSVIGLGIVVLGYMGVNITYHIAYTRTRMYEISSVFPNPNSLGVLLTFTIPCAVYLFFKKSSKIYHFICLMFMGINLLLTFSRSAWGAVGISVMIIFLYKFRKYKYLWIGIIFAIITLLPLVIDVDFDFKNLSKGIFSLSSRGILWNAAIQAIKERPFTGFGIGNSVRAISTYSINIMGRTPHNTFLRMWVEMGIFTLIIYIVFLFNMLRQFLLSRKKSLMMYTMVAIIAGSLFTQVFETMLLGGLSVTGGYFFIFTALLEVMFKNSNDGGAMNEDMLSG</sequence>
<evidence type="ECO:0000259" key="6">
    <source>
        <dbReference type="Pfam" id="PF04932"/>
    </source>
</evidence>
<dbReference type="GO" id="GO:0016874">
    <property type="term" value="F:ligase activity"/>
    <property type="evidence" value="ECO:0007669"/>
    <property type="project" value="UniProtKB-KW"/>
</dbReference>
<feature type="transmembrane region" description="Helical" evidence="5">
    <location>
        <begin position="399"/>
        <end position="417"/>
    </location>
</feature>
<keyword evidence="2 5" id="KW-0812">Transmembrane</keyword>
<dbReference type="PANTHER" id="PTHR37422">
    <property type="entry name" value="TEICHURONIC ACID BIOSYNTHESIS PROTEIN TUAE"/>
    <property type="match status" value="1"/>
</dbReference>
<feature type="transmembrane region" description="Helical" evidence="5">
    <location>
        <begin position="368"/>
        <end position="387"/>
    </location>
</feature>
<feature type="transmembrane region" description="Helical" evidence="5">
    <location>
        <begin position="37"/>
        <end position="55"/>
    </location>
</feature>
<dbReference type="InterPro" id="IPR051533">
    <property type="entry name" value="WaaL-like"/>
</dbReference>
<feature type="domain" description="O-antigen ligase-related" evidence="6">
    <location>
        <begin position="248"/>
        <end position="381"/>
    </location>
</feature>
<keyword evidence="7" id="KW-0436">Ligase</keyword>
<dbReference type="RefSeq" id="WP_054874166.1">
    <property type="nucleotide sequence ID" value="NZ_LKET01000024.1"/>
</dbReference>
<evidence type="ECO:0000256" key="4">
    <source>
        <dbReference type="ARBA" id="ARBA00023136"/>
    </source>
</evidence>
<reference evidence="7 8" key="1">
    <citation type="submission" date="2015-09" db="EMBL/GenBank/DDBJ databases">
        <title>Genome sequence of Oxobacter pfennigii DSM 3222.</title>
        <authorList>
            <person name="Poehlein A."/>
            <person name="Bengelsdorf F.R."/>
            <person name="Schiel-Bengelsdorf B."/>
            <person name="Duerre P."/>
            <person name="Daniel R."/>
        </authorList>
    </citation>
    <scope>NUCLEOTIDE SEQUENCE [LARGE SCALE GENOMIC DNA]</scope>
    <source>
        <strain evidence="7 8">DSM 3222</strain>
    </source>
</reference>
<feature type="transmembrane region" description="Helical" evidence="5">
    <location>
        <begin position="215"/>
        <end position="236"/>
    </location>
</feature>
<feature type="transmembrane region" description="Helical" evidence="5">
    <location>
        <begin position="423"/>
        <end position="443"/>
    </location>
</feature>
<dbReference type="EMBL" id="LKET01000024">
    <property type="protein sequence ID" value="KPU45367.1"/>
    <property type="molecule type" value="Genomic_DNA"/>
</dbReference>